<reference evidence="1" key="1">
    <citation type="journal article" date="2013" name="J. Virol.">
        <title>Sequencing, annotation, and characterization of the influenza ferret infectome.</title>
        <authorList>
            <person name="Leon A.J."/>
            <person name="Banner D."/>
            <person name="Xu L."/>
            <person name="Ran L."/>
            <person name="Peng Z."/>
            <person name="Yi K."/>
            <person name="Chen C."/>
            <person name="Xu F."/>
            <person name="Huang J."/>
            <person name="Zhao Z."/>
            <person name="Lin Z."/>
            <person name="Huang S.H."/>
            <person name="Fang Y."/>
            <person name="Kelvin A.A."/>
            <person name="Ross T.M."/>
            <person name="Farooqui A."/>
            <person name="Kelvin D.J."/>
        </authorList>
    </citation>
    <scope>NUCLEOTIDE SEQUENCE</scope>
    <source>
        <tissue evidence="1">Lungs</tissue>
    </source>
</reference>
<evidence type="ECO:0000313" key="1">
    <source>
        <dbReference type="EMBL" id="AES06774.1"/>
    </source>
</evidence>
<dbReference type="EMBL" id="JP018176">
    <property type="protein sequence ID" value="AES06774.1"/>
    <property type="molecule type" value="mRNA"/>
</dbReference>
<protein>
    <submittedName>
        <fullName evidence="1">Solute carrier family 26, member 11</fullName>
    </submittedName>
</protein>
<sequence length="73" mass="7937">GMLRVFLLGHLPGCDAGPHGHHVPSGLLLHFPRARLRCAARLPVRLHPTSHGLPALGLPAGLHLLPRHQRLHL</sequence>
<accession>G9KPE5</accession>
<dbReference type="AlphaFoldDB" id="G9KPE5"/>
<name>G9KPE5_MUSPF</name>
<proteinExistence type="evidence at transcript level"/>
<organism evidence="1">
    <name type="scientific">Mustela putorius furo</name>
    <name type="common">European domestic ferret</name>
    <name type="synonym">Mustela furo</name>
    <dbReference type="NCBI Taxonomy" id="9669"/>
    <lineage>
        <taxon>Eukaryota</taxon>
        <taxon>Metazoa</taxon>
        <taxon>Chordata</taxon>
        <taxon>Craniata</taxon>
        <taxon>Vertebrata</taxon>
        <taxon>Euteleostomi</taxon>
        <taxon>Mammalia</taxon>
        <taxon>Eutheria</taxon>
        <taxon>Laurasiatheria</taxon>
        <taxon>Carnivora</taxon>
        <taxon>Caniformia</taxon>
        <taxon>Musteloidea</taxon>
        <taxon>Mustelidae</taxon>
        <taxon>Mustelinae</taxon>
        <taxon>Mustela</taxon>
    </lineage>
</organism>
<feature type="non-terminal residue" evidence="1">
    <location>
        <position position="1"/>
    </location>
</feature>
<feature type="non-terminal residue" evidence="1">
    <location>
        <position position="73"/>
    </location>
</feature>